<accession>A0A345VIH2</accession>
<organism evidence="2 3">
    <name type="scientific">Streptococcus pluranimalium</name>
    <dbReference type="NCBI Taxonomy" id="82348"/>
    <lineage>
        <taxon>Bacteria</taxon>
        <taxon>Bacillati</taxon>
        <taxon>Bacillota</taxon>
        <taxon>Bacilli</taxon>
        <taxon>Lactobacillales</taxon>
        <taxon>Streptococcaceae</taxon>
        <taxon>Streptococcus</taxon>
    </lineage>
</organism>
<evidence type="ECO:0000313" key="3">
    <source>
        <dbReference type="Proteomes" id="UP000255411"/>
    </source>
</evidence>
<reference evidence="2 3" key="1">
    <citation type="submission" date="2017-07" db="EMBL/GenBank/DDBJ databases">
        <title>Streptococcus pluranimalium as cause of bovine abortion.</title>
        <authorList>
            <person name="Rodriguez Campos S."/>
            <person name="Gobeli Brawand S."/>
            <person name="Brodard I."/>
            <person name="Rychener L."/>
            <person name="Perreten V."/>
        </authorList>
    </citation>
    <scope>NUCLEOTIDE SEQUENCE [LARGE SCALE GENOMIC DNA]</scope>
    <source>
        <strain evidence="2 3">14A0014</strain>
    </source>
</reference>
<dbReference type="RefSeq" id="WP_115129832.1">
    <property type="nucleotide sequence ID" value="NZ_CP022601.1"/>
</dbReference>
<proteinExistence type="predicted"/>
<sequence length="72" mass="8441">MKPYQQRMIDEYKQLKERAEKLGVLLSKAAIDELDFRLSCPIELLQAQWHAMGAYLKILEERAKFEGIDVDD</sequence>
<evidence type="ECO:0000313" key="2">
    <source>
        <dbReference type="EMBL" id="AXJ12524.1"/>
    </source>
</evidence>
<dbReference type="Pfam" id="PF21825">
    <property type="entry name" value="crAss001_48"/>
    <property type="match status" value="1"/>
</dbReference>
<dbReference type="AlphaFoldDB" id="A0A345VIH2"/>
<dbReference type="InterPro" id="IPR054052">
    <property type="entry name" value="Y16Q-like"/>
</dbReference>
<gene>
    <name evidence="1" type="ORF">Sp14A_05540</name>
    <name evidence="2" type="ORF">Sp14A_05940</name>
</gene>
<evidence type="ECO:0008006" key="4">
    <source>
        <dbReference type="Google" id="ProtNLM"/>
    </source>
</evidence>
<dbReference type="Proteomes" id="UP000255411">
    <property type="component" value="Chromosome"/>
</dbReference>
<evidence type="ECO:0000313" key="1">
    <source>
        <dbReference type="EMBL" id="AXJ12484.1"/>
    </source>
</evidence>
<dbReference type="EMBL" id="CP022601">
    <property type="protein sequence ID" value="AXJ12484.1"/>
    <property type="molecule type" value="Genomic_DNA"/>
</dbReference>
<protein>
    <recommendedName>
        <fullName evidence="4">Phage protein</fullName>
    </recommendedName>
</protein>
<dbReference type="EMBL" id="CP022601">
    <property type="protein sequence ID" value="AXJ12524.1"/>
    <property type="molecule type" value="Genomic_DNA"/>
</dbReference>
<name>A0A345VIH2_9STRE</name>